<keyword evidence="8" id="KW-0119">Carbohydrate metabolism</keyword>
<proteinExistence type="inferred from homology"/>
<name>A0ABQ8D1R1_BRANA</name>
<comment type="caution">
    <text evidence="11">The sequence shown here is derived from an EMBL/GenBank/DDBJ whole genome shotgun (WGS) entry which is preliminary data.</text>
</comment>
<dbReference type="InterPro" id="IPR003690">
    <property type="entry name" value="MTERF"/>
</dbReference>
<reference evidence="11 12" key="1">
    <citation type="submission" date="2021-05" db="EMBL/GenBank/DDBJ databases">
        <title>Genome Assembly of Synthetic Allotetraploid Brassica napus Reveals Homoeologous Exchanges between Subgenomes.</title>
        <authorList>
            <person name="Davis J.T."/>
        </authorList>
    </citation>
    <scope>NUCLEOTIDE SEQUENCE [LARGE SCALE GENOMIC DNA]</scope>
    <source>
        <strain evidence="12">cv. Da-Ae</strain>
        <tissue evidence="11">Seedling</tissue>
    </source>
</reference>
<dbReference type="Gene3D" id="1.25.70.10">
    <property type="entry name" value="Transcription termination factor 3, mitochondrial"/>
    <property type="match status" value="1"/>
</dbReference>
<evidence type="ECO:0000256" key="8">
    <source>
        <dbReference type="ARBA" id="ARBA00023277"/>
    </source>
</evidence>
<gene>
    <name evidence="11" type="ORF">HID58_023311</name>
</gene>
<dbReference type="Pfam" id="PF02536">
    <property type="entry name" value="mTERF"/>
    <property type="match status" value="1"/>
</dbReference>
<comment type="catalytic activity">
    <reaction evidence="1">
        <text>Endohydrolysis of (1-&gt;4)-beta-D-glucosidic linkages in cellulose, lichenin and cereal beta-D-glucans.</text>
        <dbReference type="EC" id="3.2.1.4"/>
    </reaction>
</comment>
<evidence type="ECO:0000256" key="1">
    <source>
        <dbReference type="ARBA" id="ARBA00000966"/>
    </source>
</evidence>
<keyword evidence="6" id="KW-0809">Transit peptide</keyword>
<dbReference type="SMART" id="SM00733">
    <property type="entry name" value="Mterf"/>
    <property type="match status" value="7"/>
</dbReference>
<sequence length="626" mass="70438">MAAASMVFREVDSEYPLLLLATAKSVMQFTIQYRGNCSDSPSSSLCPLYCSYSGYKDELMWGAAWLLKATNDLHYKNFIESLGDGDQPDIFNWDNKYAGAYVLLSQRALLNKDINFELCKILPDARSSQSLPLGGLMYKLPQSNPQYNRHNILAHNLRQLKGNLAKHPLPLLPATRLQLVVEKKVKATPLSRELHQWRNLTSPLSNLLLPQTSPPFATSFSSDPTPEDDKKRKTFTVHYLINSLGLTPKLAESISSKANFDSKQNPDSVLKLLRSYGFADPQISTIIATYPRFLVENPEKTLRAKLHFLKLNGASSSEITDIVSKVPKILGKRGHVSITGYFDYVKEILQDQDNVKQTNRTRNVSVLRELGVPHKLLLNLLISKAKPVCGKERFEESVKKIVEMGFDPTSKKFVNALYVFYELSEKTIEMKVCIYKKLGFSVDEVWSTFKKWPYLLKYSEKKITQTFETLRGCGLTEEEVRAVVKKYPECVGTSEEKIVGSVETFVELGFTGEEALMIIKRHPQCIGLASDTVKSKIEFLVGKMGWGLKDVASTPIVLGFSLEKFILPRCNVIRALISKRLIGEMPAISSALTSPKLRFLKNFVKKHEEVAPELISIFNGDCVSLA</sequence>
<evidence type="ECO:0000313" key="12">
    <source>
        <dbReference type="Proteomes" id="UP000824890"/>
    </source>
</evidence>
<keyword evidence="5" id="KW-0806">Transcription termination</keyword>
<dbReference type="Proteomes" id="UP000824890">
    <property type="component" value="Unassembled WGS sequence"/>
</dbReference>
<evidence type="ECO:0000256" key="4">
    <source>
        <dbReference type="ARBA" id="ARBA00012601"/>
    </source>
</evidence>
<evidence type="ECO:0000256" key="6">
    <source>
        <dbReference type="ARBA" id="ARBA00022946"/>
    </source>
</evidence>
<dbReference type="InterPro" id="IPR012341">
    <property type="entry name" value="6hp_glycosidase-like_sf"/>
</dbReference>
<dbReference type="InterPro" id="IPR038538">
    <property type="entry name" value="MTERF_sf"/>
</dbReference>
<comment type="similarity">
    <text evidence="2">Belongs to the glycosyl hydrolase 9 (cellulase E) family.</text>
</comment>
<evidence type="ECO:0000256" key="3">
    <source>
        <dbReference type="ARBA" id="ARBA00007692"/>
    </source>
</evidence>
<dbReference type="InterPro" id="IPR001701">
    <property type="entry name" value="Glyco_hydro_9"/>
</dbReference>
<accession>A0ABQ8D1R1</accession>
<dbReference type="Pfam" id="PF00759">
    <property type="entry name" value="Glyco_hydro_9"/>
    <property type="match status" value="1"/>
</dbReference>
<keyword evidence="12" id="KW-1185">Reference proteome</keyword>
<evidence type="ECO:0000259" key="10">
    <source>
        <dbReference type="Pfam" id="PF00759"/>
    </source>
</evidence>
<evidence type="ECO:0000256" key="5">
    <source>
        <dbReference type="ARBA" id="ARBA00022472"/>
    </source>
</evidence>
<protein>
    <recommendedName>
        <fullName evidence="4">cellulase</fullName>
        <ecNumber evidence="4">3.2.1.4</ecNumber>
    </recommendedName>
</protein>
<dbReference type="PANTHER" id="PTHR13068:SF220">
    <property type="entry name" value="F8K4.20 PROTEIN-RELATED"/>
    <property type="match status" value="1"/>
</dbReference>
<feature type="domain" description="Glycoside hydrolase family 9" evidence="10">
    <location>
        <begin position="1"/>
        <end position="112"/>
    </location>
</feature>
<dbReference type="EC" id="3.2.1.4" evidence="4"/>
<keyword evidence="5" id="KW-0804">Transcription</keyword>
<evidence type="ECO:0000256" key="7">
    <source>
        <dbReference type="ARBA" id="ARBA00023001"/>
    </source>
</evidence>
<dbReference type="EMBL" id="JAGKQM010000006">
    <property type="protein sequence ID" value="KAH0923293.1"/>
    <property type="molecule type" value="Genomic_DNA"/>
</dbReference>
<evidence type="ECO:0000313" key="11">
    <source>
        <dbReference type="EMBL" id="KAH0923293.1"/>
    </source>
</evidence>
<dbReference type="PANTHER" id="PTHR13068">
    <property type="entry name" value="CGI-12 PROTEIN-RELATED"/>
    <property type="match status" value="1"/>
</dbReference>
<evidence type="ECO:0000256" key="9">
    <source>
        <dbReference type="ARBA" id="ARBA00023326"/>
    </source>
</evidence>
<comment type="similarity">
    <text evidence="3">Belongs to the mTERF family.</text>
</comment>
<dbReference type="Gene3D" id="1.50.10.10">
    <property type="match status" value="1"/>
</dbReference>
<organism evidence="11 12">
    <name type="scientific">Brassica napus</name>
    <name type="common">Rape</name>
    <dbReference type="NCBI Taxonomy" id="3708"/>
    <lineage>
        <taxon>Eukaryota</taxon>
        <taxon>Viridiplantae</taxon>
        <taxon>Streptophyta</taxon>
        <taxon>Embryophyta</taxon>
        <taxon>Tracheophyta</taxon>
        <taxon>Spermatophyta</taxon>
        <taxon>Magnoliopsida</taxon>
        <taxon>eudicotyledons</taxon>
        <taxon>Gunneridae</taxon>
        <taxon>Pentapetalae</taxon>
        <taxon>rosids</taxon>
        <taxon>malvids</taxon>
        <taxon>Brassicales</taxon>
        <taxon>Brassicaceae</taxon>
        <taxon>Brassiceae</taxon>
        <taxon>Brassica</taxon>
    </lineage>
</organism>
<evidence type="ECO:0000256" key="2">
    <source>
        <dbReference type="ARBA" id="ARBA00007072"/>
    </source>
</evidence>
<keyword evidence="7" id="KW-0136">Cellulose degradation</keyword>
<dbReference type="InterPro" id="IPR008928">
    <property type="entry name" value="6-hairpin_glycosidase_sf"/>
</dbReference>
<keyword evidence="9" id="KW-0624">Polysaccharide degradation</keyword>
<keyword evidence="5" id="KW-0805">Transcription regulation</keyword>
<dbReference type="SUPFAM" id="SSF48208">
    <property type="entry name" value="Six-hairpin glycosidases"/>
    <property type="match status" value="1"/>
</dbReference>